<keyword evidence="1" id="KW-0472">Membrane</keyword>
<keyword evidence="1" id="KW-0812">Transmembrane</keyword>
<keyword evidence="1" id="KW-1133">Transmembrane helix</keyword>
<reference evidence="2 3" key="1">
    <citation type="submission" date="2020-08" db="EMBL/GenBank/DDBJ databases">
        <title>Genomic Encyclopedia of Type Strains, Phase IV (KMG-IV): sequencing the most valuable type-strain genomes for metagenomic binning, comparative biology and taxonomic classification.</title>
        <authorList>
            <person name="Goeker M."/>
        </authorList>
    </citation>
    <scope>NUCLEOTIDE SEQUENCE [LARGE SCALE GENOMIC DNA]</scope>
    <source>
        <strain evidence="2 3">DSM 26287</strain>
    </source>
</reference>
<feature type="transmembrane region" description="Helical" evidence="1">
    <location>
        <begin position="36"/>
        <end position="63"/>
    </location>
</feature>
<proteinExistence type="predicted"/>
<feature type="transmembrane region" description="Helical" evidence="1">
    <location>
        <begin position="122"/>
        <end position="140"/>
    </location>
</feature>
<dbReference type="AlphaFoldDB" id="A0A7X0NIE5"/>
<dbReference type="EMBL" id="JACHHU010000021">
    <property type="protein sequence ID" value="MBB6543953.1"/>
    <property type="molecule type" value="Genomic_DNA"/>
</dbReference>
<organism evidence="2 3">
    <name type="scientific">Thalassotalea piscium</name>
    <dbReference type="NCBI Taxonomy" id="1230533"/>
    <lineage>
        <taxon>Bacteria</taxon>
        <taxon>Pseudomonadati</taxon>
        <taxon>Pseudomonadota</taxon>
        <taxon>Gammaproteobacteria</taxon>
        <taxon>Alteromonadales</taxon>
        <taxon>Colwelliaceae</taxon>
        <taxon>Thalassotalea</taxon>
    </lineage>
</organism>
<evidence type="ECO:0000313" key="3">
    <source>
        <dbReference type="Proteomes" id="UP000537141"/>
    </source>
</evidence>
<feature type="transmembrane region" description="Helical" evidence="1">
    <location>
        <begin position="84"/>
        <end position="102"/>
    </location>
</feature>
<dbReference type="RefSeq" id="WP_184424721.1">
    <property type="nucleotide sequence ID" value="NZ_AP027362.1"/>
</dbReference>
<dbReference type="Proteomes" id="UP000537141">
    <property type="component" value="Unassembled WGS sequence"/>
</dbReference>
<feature type="transmembrane region" description="Helical" evidence="1">
    <location>
        <begin position="7"/>
        <end position="24"/>
    </location>
</feature>
<sequence length="153" mass="17302">MGYQEKTSWATLIITALVLINYVNKILTIEVTDLSVLTLLSITFIWIIAATVIAQIILAILNIKEAEKGPDERDKLFELTAIRNASWVLHIFVFISFSQLIFPLHLNNKIAVDFTLLSDVSAVYNMANILIIGLLLSGITQEITKLIYYRRGY</sequence>
<evidence type="ECO:0000256" key="1">
    <source>
        <dbReference type="SAM" id="Phobius"/>
    </source>
</evidence>
<protein>
    <submittedName>
        <fullName evidence="2">Magnesium-transporting ATPase (P-type)</fullName>
    </submittedName>
</protein>
<accession>A0A7X0NIE5</accession>
<name>A0A7X0NIE5_9GAMM</name>
<keyword evidence="3" id="KW-1185">Reference proteome</keyword>
<comment type="caution">
    <text evidence="2">The sequence shown here is derived from an EMBL/GenBank/DDBJ whole genome shotgun (WGS) entry which is preliminary data.</text>
</comment>
<gene>
    <name evidence="2" type="ORF">HNQ55_002477</name>
</gene>
<evidence type="ECO:0000313" key="2">
    <source>
        <dbReference type="EMBL" id="MBB6543953.1"/>
    </source>
</evidence>